<evidence type="ECO:0000313" key="5">
    <source>
        <dbReference type="Proteomes" id="UP000321258"/>
    </source>
</evidence>
<dbReference type="PANTHER" id="PTHR44591">
    <property type="entry name" value="STRESS RESPONSE REGULATOR PROTEIN 1"/>
    <property type="match status" value="1"/>
</dbReference>
<dbReference type="InterPro" id="IPR050595">
    <property type="entry name" value="Bact_response_regulator"/>
</dbReference>
<dbReference type="SUPFAM" id="SSF52172">
    <property type="entry name" value="CheY-like"/>
    <property type="match status" value="1"/>
</dbReference>
<evidence type="ECO:0000256" key="2">
    <source>
        <dbReference type="PROSITE-ProRule" id="PRU00169"/>
    </source>
</evidence>
<organism evidence="4 5">
    <name type="scientific">Methylobacterium haplocladii</name>
    <dbReference type="NCBI Taxonomy" id="1176176"/>
    <lineage>
        <taxon>Bacteria</taxon>
        <taxon>Pseudomonadati</taxon>
        <taxon>Pseudomonadota</taxon>
        <taxon>Alphaproteobacteria</taxon>
        <taxon>Hyphomicrobiales</taxon>
        <taxon>Methylobacteriaceae</taxon>
        <taxon>Methylobacterium</taxon>
    </lineage>
</organism>
<feature type="domain" description="Response regulatory" evidence="3">
    <location>
        <begin position="11"/>
        <end position="125"/>
    </location>
</feature>
<sequence>MARHDSADCPVALVVENDDAVRNLASAVLEETDLDVIACTSAEAALSVLERPDVNVALLFADVGLQGGMDGLALARTVEKRWPEVRMVVTSGRAGDRNVSLPRRAVFMQKPWRAFDVLVQADRATIAAKIA</sequence>
<dbReference type="RefSeq" id="WP_147079805.1">
    <property type="nucleotide sequence ID" value="NZ_BJZT01000031.1"/>
</dbReference>
<protein>
    <recommendedName>
        <fullName evidence="3">Response regulatory domain-containing protein</fullName>
    </recommendedName>
</protein>
<dbReference type="Proteomes" id="UP000321258">
    <property type="component" value="Unassembled WGS sequence"/>
</dbReference>
<evidence type="ECO:0000256" key="1">
    <source>
        <dbReference type="ARBA" id="ARBA00022553"/>
    </source>
</evidence>
<dbReference type="GO" id="GO:0000160">
    <property type="term" value="P:phosphorelay signal transduction system"/>
    <property type="evidence" value="ECO:0007669"/>
    <property type="project" value="InterPro"/>
</dbReference>
<dbReference type="AlphaFoldDB" id="A0A512IS15"/>
<comment type="caution">
    <text evidence="4">The sequence shown here is derived from an EMBL/GenBank/DDBJ whole genome shotgun (WGS) entry which is preliminary data.</text>
</comment>
<accession>A0A512IS15</accession>
<feature type="modified residue" description="4-aspartylphosphate" evidence="2">
    <location>
        <position position="62"/>
    </location>
</feature>
<name>A0A512IS15_9HYPH</name>
<evidence type="ECO:0000259" key="3">
    <source>
        <dbReference type="PROSITE" id="PS50110"/>
    </source>
</evidence>
<dbReference type="PROSITE" id="PS50110">
    <property type="entry name" value="RESPONSE_REGULATORY"/>
    <property type="match status" value="1"/>
</dbReference>
<proteinExistence type="predicted"/>
<dbReference type="EMBL" id="BJZT01000031">
    <property type="protein sequence ID" value="GEP00481.1"/>
    <property type="molecule type" value="Genomic_DNA"/>
</dbReference>
<evidence type="ECO:0000313" key="4">
    <source>
        <dbReference type="EMBL" id="GEP00481.1"/>
    </source>
</evidence>
<dbReference type="InterPro" id="IPR001789">
    <property type="entry name" value="Sig_transdc_resp-reg_receiver"/>
</dbReference>
<dbReference type="Pfam" id="PF00072">
    <property type="entry name" value="Response_reg"/>
    <property type="match status" value="1"/>
</dbReference>
<dbReference type="Gene3D" id="3.40.50.2300">
    <property type="match status" value="1"/>
</dbReference>
<dbReference type="InterPro" id="IPR011006">
    <property type="entry name" value="CheY-like_superfamily"/>
</dbReference>
<dbReference type="OrthoDB" id="8018258at2"/>
<reference evidence="4 5" key="1">
    <citation type="submission" date="2019-07" db="EMBL/GenBank/DDBJ databases">
        <title>Whole genome shotgun sequence of Methylobacterium haplocladii NBRC 107714.</title>
        <authorList>
            <person name="Hosoyama A."/>
            <person name="Uohara A."/>
            <person name="Ohji S."/>
            <person name="Ichikawa N."/>
        </authorList>
    </citation>
    <scope>NUCLEOTIDE SEQUENCE [LARGE SCALE GENOMIC DNA]</scope>
    <source>
        <strain evidence="4 5">NBRC 107714</strain>
    </source>
</reference>
<keyword evidence="1 2" id="KW-0597">Phosphoprotein</keyword>
<dbReference type="PANTHER" id="PTHR44591:SF21">
    <property type="entry name" value="TWO-COMPONENT RESPONSE REGULATOR"/>
    <property type="match status" value="1"/>
</dbReference>
<dbReference type="SMART" id="SM00448">
    <property type="entry name" value="REC"/>
    <property type="match status" value="1"/>
</dbReference>
<keyword evidence="5" id="KW-1185">Reference proteome</keyword>
<gene>
    <name evidence="4" type="ORF">MHA02_28680</name>
</gene>